<evidence type="ECO:0000313" key="2">
    <source>
        <dbReference type="Proteomes" id="UP000244110"/>
    </source>
</evidence>
<dbReference type="RefSeq" id="WP_107785913.1">
    <property type="nucleotide sequence ID" value="NZ_QAOL01000001.1"/>
</dbReference>
<dbReference type="InterPro" id="IPR004456">
    <property type="entry name" value="Pglycerate_mutase_ApgM"/>
</dbReference>
<proteinExistence type="predicted"/>
<dbReference type="AlphaFoldDB" id="A0A2T5IXM3"/>
<evidence type="ECO:0008006" key="3">
    <source>
        <dbReference type="Google" id="ProtNLM"/>
    </source>
</evidence>
<dbReference type="EMBL" id="QAOL01000001">
    <property type="protein sequence ID" value="PTQ88717.1"/>
    <property type="molecule type" value="Genomic_DNA"/>
</dbReference>
<dbReference type="Proteomes" id="UP000244110">
    <property type="component" value="Unassembled WGS sequence"/>
</dbReference>
<protein>
    <recommendedName>
        <fullName evidence="3">Phosphoglycerate mutase</fullName>
    </recommendedName>
</protein>
<reference evidence="1 2" key="1">
    <citation type="submission" date="2018-04" db="EMBL/GenBank/DDBJ databases">
        <title>Active sludge and wastewater microbial communities from Klosterneuburg, Austria.</title>
        <authorList>
            <person name="Wagner M."/>
        </authorList>
    </citation>
    <scope>NUCLEOTIDE SEQUENCE [LARGE SCALE GENOMIC DNA]</scope>
    <source>
        <strain evidence="1 2">Nm4</strain>
    </source>
</reference>
<dbReference type="GO" id="GO:0004619">
    <property type="term" value="F:phosphoglycerate mutase activity"/>
    <property type="evidence" value="ECO:0007669"/>
    <property type="project" value="InterPro"/>
</dbReference>
<dbReference type="InterPro" id="IPR016631">
    <property type="entry name" value="Regulatory_RpfE"/>
</dbReference>
<name>A0A2T5IXM3_9PROT</name>
<organism evidence="1 2">
    <name type="scientific">Nitrosomonas ureae</name>
    <dbReference type="NCBI Taxonomy" id="44577"/>
    <lineage>
        <taxon>Bacteria</taxon>
        <taxon>Pseudomonadati</taxon>
        <taxon>Pseudomonadota</taxon>
        <taxon>Betaproteobacteria</taxon>
        <taxon>Nitrosomonadales</taxon>
        <taxon>Nitrosomonadaceae</taxon>
        <taxon>Nitrosomonas</taxon>
    </lineage>
</organism>
<gene>
    <name evidence="1" type="ORF">C8R28_1001109</name>
</gene>
<accession>A0A2T5IXM3</accession>
<evidence type="ECO:0000313" key="1">
    <source>
        <dbReference type="EMBL" id="PTQ88717.1"/>
    </source>
</evidence>
<dbReference type="Pfam" id="PF10143">
    <property type="entry name" value="PhosphMutase"/>
    <property type="match status" value="1"/>
</dbReference>
<dbReference type="PIRSF" id="PIRSF015283">
    <property type="entry name" value="Regulatory_RpfE"/>
    <property type="match status" value="1"/>
</dbReference>
<comment type="caution">
    <text evidence="1">The sequence shown here is derived from an EMBL/GenBank/DDBJ whole genome shotgun (WGS) entry which is preliminary data.</text>
</comment>
<sequence>MNINLLIPNLFWSDTSQPEIYNGLLIHFLETLLSKGISRTSSSLEMETWLCRQFNLEQQHGSWPIAPLMLHIDAPALAKTSKDFWMCADPVHLRIEQNHIMLADSQSFKISPEEAEQFVQDLNHNLGNSNFIFSTFHPHRWYIRIPKAPEMQTHLLSQVTCKNINNFLPTGKDSIIWHKIFNEVQMLLHEHPINQARESRGELIINSIWLGGGGGILQSIHSPYTHIWSNDDFSQSLALASSINRLNLPIDVNNWLNTKIPGNHLVVLDSLRSPAKYKNAYEWRETLKNMEHNWFIPLYTAIKNGKVSRLTITTLNEIALNDFVITRSDLWKFWLFRKPLFTHSRKTK</sequence>